<evidence type="ECO:0000313" key="2">
    <source>
        <dbReference type="EMBL" id="PTR94454.1"/>
    </source>
</evidence>
<gene>
    <name evidence="1" type="ORF">A8C52_11435</name>
    <name evidence="2" type="ORF">DBP89_09570</name>
</gene>
<name>A0A2A2X6E7_9LACO</name>
<dbReference type="Proteomes" id="UP000218139">
    <property type="component" value="Unassembled WGS sequence"/>
</dbReference>
<comment type="caution">
    <text evidence="1">The sequence shown here is derived from an EMBL/GenBank/DDBJ whole genome shotgun (WGS) entry which is preliminary data.</text>
</comment>
<dbReference type="AlphaFoldDB" id="A0A2A2X6E7"/>
<dbReference type="Proteomes" id="UP000244552">
    <property type="component" value="Unassembled WGS sequence"/>
</dbReference>
<proteinExistence type="predicted"/>
<dbReference type="InterPro" id="IPR025591">
    <property type="entry name" value="RloB"/>
</dbReference>
<dbReference type="EMBL" id="LXZO01000155">
    <property type="protein sequence ID" value="PAY43313.1"/>
    <property type="molecule type" value="Genomic_DNA"/>
</dbReference>
<accession>A0A2A2X6E7</accession>
<dbReference type="RefSeq" id="WP_003699209.1">
    <property type="nucleotide sequence ID" value="NZ_CBCRTQ010000018.1"/>
</dbReference>
<dbReference type="Pfam" id="PF13707">
    <property type="entry name" value="RloB"/>
    <property type="match status" value="1"/>
</dbReference>
<evidence type="ECO:0000313" key="4">
    <source>
        <dbReference type="Proteomes" id="UP000244552"/>
    </source>
</evidence>
<evidence type="ECO:0000313" key="3">
    <source>
        <dbReference type="Proteomes" id="UP000218139"/>
    </source>
</evidence>
<evidence type="ECO:0000313" key="1">
    <source>
        <dbReference type="EMBL" id="PAY43313.1"/>
    </source>
</evidence>
<protein>
    <submittedName>
        <fullName evidence="2">RloB domain-containing protein</fullName>
    </submittedName>
</protein>
<reference evidence="2 4" key="2">
    <citation type="journal article" date="2018" name="Genome Announc.">
        <title>Fifty-Six Draft Genome Sequences of 10 Lactobacillus Species from 22 Commercial Dietary Supplements.</title>
        <authorList>
            <person name="Gangiredla J."/>
            <person name="Barnaba T.J."/>
            <person name="Mammel M.K."/>
            <person name="Lacher D.W."/>
            <person name="Elkins C.A."/>
            <person name="Lampel K.A."/>
            <person name="Whitehouse C.A."/>
            <person name="Tartera C."/>
        </authorList>
    </citation>
    <scope>NUCLEOTIDE SEQUENCE [LARGE SCALE GENOMIC DNA]</scope>
    <source>
        <strain evidence="2 4">DS11_12</strain>
    </source>
</reference>
<dbReference type="EMBL" id="QAGV01000017">
    <property type="protein sequence ID" value="PTR94454.1"/>
    <property type="molecule type" value="Genomic_DNA"/>
</dbReference>
<sequence length="193" mass="23125">MSRRKSKKKSNPPQIHVYCEGESEKIYLETLRNLIGIKNRHKLVVNSERKQGIDLYNYVRNKYKRHDFEYSPVDIIIVVDKDDTAIDELEKLKNKCLESDYLLIYSNTCFELWLLLHFEKVTFFTTRENLKYRLSNLLGRNYKKTDKRFFEQVVMNYDVALSNAAKMKSGIPDFEKNPYTNMFELLSKYFNMN</sequence>
<organism evidence="1 3">
    <name type="scientific">Ligilactobacillus salivarius</name>
    <dbReference type="NCBI Taxonomy" id="1624"/>
    <lineage>
        <taxon>Bacteria</taxon>
        <taxon>Bacillati</taxon>
        <taxon>Bacillota</taxon>
        <taxon>Bacilli</taxon>
        <taxon>Lactobacillales</taxon>
        <taxon>Lactobacillaceae</taxon>
        <taxon>Ligilactobacillus</taxon>
    </lineage>
</organism>
<reference evidence="1 3" key="1">
    <citation type="submission" date="2016-05" db="EMBL/GenBank/DDBJ databases">
        <authorList>
            <person name="Lee J.-Y."/>
            <person name="Kim E.B."/>
            <person name="Choi Y.-J."/>
        </authorList>
    </citation>
    <scope>NUCLEOTIDE SEQUENCE [LARGE SCALE GENOMIC DNA]</scope>
    <source>
        <strain evidence="1 3">KLA006</strain>
    </source>
</reference>